<dbReference type="Proteomes" id="UP000322699">
    <property type="component" value="Unassembled WGS sequence"/>
</dbReference>
<dbReference type="AlphaFoldDB" id="A0A5B1CT60"/>
<dbReference type="EMBL" id="VRLW01000001">
    <property type="protein sequence ID" value="KAA1262613.1"/>
    <property type="molecule type" value="Genomic_DNA"/>
</dbReference>
<protein>
    <submittedName>
        <fullName evidence="2">Uncharacterized protein</fullName>
    </submittedName>
</protein>
<reference evidence="2 3" key="1">
    <citation type="submission" date="2019-08" db="EMBL/GenBank/DDBJ databases">
        <title>Deep-cultivation of Planctomycetes and their phenomic and genomic characterization uncovers novel biology.</title>
        <authorList>
            <person name="Wiegand S."/>
            <person name="Jogler M."/>
            <person name="Boedeker C."/>
            <person name="Pinto D."/>
            <person name="Vollmers J."/>
            <person name="Rivas-Marin E."/>
            <person name="Kohn T."/>
            <person name="Peeters S.H."/>
            <person name="Heuer A."/>
            <person name="Rast P."/>
            <person name="Oberbeckmann S."/>
            <person name="Bunk B."/>
            <person name="Jeske O."/>
            <person name="Meyerdierks A."/>
            <person name="Storesund J.E."/>
            <person name="Kallscheuer N."/>
            <person name="Luecker S."/>
            <person name="Lage O.M."/>
            <person name="Pohl T."/>
            <person name="Merkel B.J."/>
            <person name="Hornburger P."/>
            <person name="Mueller R.-W."/>
            <person name="Bruemmer F."/>
            <person name="Labrenz M."/>
            <person name="Spormann A.M."/>
            <person name="Op Den Camp H."/>
            <person name="Overmann J."/>
            <person name="Amann R."/>
            <person name="Jetten M.S.M."/>
            <person name="Mascher T."/>
            <person name="Medema M.H."/>
            <person name="Devos D.P."/>
            <person name="Kaster A.-K."/>
            <person name="Ovreas L."/>
            <person name="Rohde M."/>
            <person name="Galperin M.Y."/>
            <person name="Jogler C."/>
        </authorList>
    </citation>
    <scope>NUCLEOTIDE SEQUENCE [LARGE SCALE GENOMIC DNA]</scope>
    <source>
        <strain evidence="2 3">LF1</strain>
    </source>
</reference>
<evidence type="ECO:0000313" key="2">
    <source>
        <dbReference type="EMBL" id="KAA1262613.1"/>
    </source>
</evidence>
<sequence length="162" mass="18015">MRTVIRLSRGHWLPASRPAGHLQRTTNTALPPTLDRHRSADCPAGHQPTPEFQYSINADVPDALRGTNQHLTSNARPTSKCRIHCVASTNACLRVPPSLLTAKTCFAGDSLLRFQLGDCHLRGRSPHWRIASQWRVSDNHCMHRSGGRTLSPLLARQIPPPR</sequence>
<keyword evidence="3" id="KW-1185">Reference proteome</keyword>
<organism evidence="2 3">
    <name type="scientific">Rubripirellula obstinata</name>
    <dbReference type="NCBI Taxonomy" id="406547"/>
    <lineage>
        <taxon>Bacteria</taxon>
        <taxon>Pseudomonadati</taxon>
        <taxon>Planctomycetota</taxon>
        <taxon>Planctomycetia</taxon>
        <taxon>Pirellulales</taxon>
        <taxon>Pirellulaceae</taxon>
        <taxon>Rubripirellula</taxon>
    </lineage>
</organism>
<accession>A0A5B1CT60</accession>
<proteinExistence type="predicted"/>
<feature type="region of interest" description="Disordered" evidence="1">
    <location>
        <begin position="15"/>
        <end position="48"/>
    </location>
</feature>
<gene>
    <name evidence="2" type="ORF">LF1_51800</name>
</gene>
<name>A0A5B1CT60_9BACT</name>
<evidence type="ECO:0000313" key="3">
    <source>
        <dbReference type="Proteomes" id="UP000322699"/>
    </source>
</evidence>
<evidence type="ECO:0000256" key="1">
    <source>
        <dbReference type="SAM" id="MobiDB-lite"/>
    </source>
</evidence>
<comment type="caution">
    <text evidence="2">The sequence shown here is derived from an EMBL/GenBank/DDBJ whole genome shotgun (WGS) entry which is preliminary data.</text>
</comment>